<feature type="compositionally biased region" description="Polar residues" evidence="1">
    <location>
        <begin position="118"/>
        <end position="129"/>
    </location>
</feature>
<proteinExistence type="predicted"/>
<feature type="chain" id="PRO_5031530434" evidence="3">
    <location>
        <begin position="29"/>
        <end position="264"/>
    </location>
</feature>
<feature type="region of interest" description="Disordered" evidence="1">
    <location>
        <begin position="118"/>
        <end position="140"/>
    </location>
</feature>
<feature type="region of interest" description="Disordered" evidence="1">
    <location>
        <begin position="85"/>
        <end position="106"/>
    </location>
</feature>
<name>A0A7S0DYX9_9CRYP</name>
<evidence type="ECO:0000256" key="3">
    <source>
        <dbReference type="SAM" id="SignalP"/>
    </source>
</evidence>
<reference evidence="4" key="1">
    <citation type="submission" date="2021-01" db="EMBL/GenBank/DDBJ databases">
        <authorList>
            <person name="Corre E."/>
            <person name="Pelletier E."/>
            <person name="Niang G."/>
            <person name="Scheremetjew M."/>
            <person name="Finn R."/>
            <person name="Kale V."/>
            <person name="Holt S."/>
            <person name="Cochrane G."/>
            <person name="Meng A."/>
            <person name="Brown T."/>
            <person name="Cohen L."/>
        </authorList>
    </citation>
    <scope>NUCLEOTIDE SEQUENCE</scope>
    <source>
        <strain evidence="4">CCMP325</strain>
    </source>
</reference>
<keyword evidence="2" id="KW-0812">Transmembrane</keyword>
<protein>
    <submittedName>
        <fullName evidence="4">Uncharacterized protein</fullName>
    </submittedName>
</protein>
<dbReference type="AlphaFoldDB" id="A0A7S0DYX9"/>
<feature type="transmembrane region" description="Helical" evidence="2">
    <location>
        <begin position="222"/>
        <end position="243"/>
    </location>
</feature>
<keyword evidence="2" id="KW-0472">Membrane</keyword>
<accession>A0A7S0DYX9</accession>
<evidence type="ECO:0000313" key="4">
    <source>
        <dbReference type="EMBL" id="CAD8469580.1"/>
    </source>
</evidence>
<evidence type="ECO:0000256" key="1">
    <source>
        <dbReference type="SAM" id="MobiDB-lite"/>
    </source>
</evidence>
<dbReference type="EMBL" id="HBEO01003563">
    <property type="protein sequence ID" value="CAD8469580.1"/>
    <property type="molecule type" value="Transcribed_RNA"/>
</dbReference>
<organism evidence="4">
    <name type="scientific">Hanusia phi</name>
    <dbReference type="NCBI Taxonomy" id="3032"/>
    <lineage>
        <taxon>Eukaryota</taxon>
        <taxon>Cryptophyceae</taxon>
        <taxon>Pyrenomonadales</taxon>
        <taxon>Geminigeraceae</taxon>
        <taxon>Hanusia</taxon>
    </lineage>
</organism>
<feature type="signal peptide" evidence="3">
    <location>
        <begin position="1"/>
        <end position="28"/>
    </location>
</feature>
<evidence type="ECO:0000256" key="2">
    <source>
        <dbReference type="SAM" id="Phobius"/>
    </source>
</evidence>
<gene>
    <name evidence="4" type="ORF">HPHI1048_LOCUS2519</name>
</gene>
<keyword evidence="2" id="KW-1133">Transmembrane helix</keyword>
<sequence>MDTNTSNLMAPTLLLLALVSLHVRVVGSSSTLSPGSVQLTMLSGSDEFFRQAKQSISHDKRVLRRLESHPLAHASGWNIRETQSADKGWSEQAVPTGPAVGGRKWQKENDQLERQLEAMSSSVNTMFKDQNNRRKYRRDEDKLFNQAVSALKTADKLYPDTPASGGSGSSSNPDSGFAHDEGRLSRRGRRAGGQGRVHMYRGKSRMSPGLRAWYKGPNLTEAILILMGCTLLAASGWVAFIFCRRKSYRDLRTERGRPEGIEVP</sequence>
<feature type="region of interest" description="Disordered" evidence="1">
    <location>
        <begin position="155"/>
        <end position="201"/>
    </location>
</feature>
<keyword evidence="3" id="KW-0732">Signal</keyword>